<dbReference type="EMBL" id="FNCN01000002">
    <property type="protein sequence ID" value="SDG18948.1"/>
    <property type="molecule type" value="Genomic_DNA"/>
</dbReference>
<feature type="domain" description="DUF7800" evidence="2">
    <location>
        <begin position="5"/>
        <end position="86"/>
    </location>
</feature>
<evidence type="ECO:0000313" key="3">
    <source>
        <dbReference type="EMBL" id="SDG18948.1"/>
    </source>
</evidence>
<proteinExistence type="predicted"/>
<evidence type="ECO:0000259" key="2">
    <source>
        <dbReference type="Pfam" id="PF25077"/>
    </source>
</evidence>
<dbReference type="Pfam" id="PF25077">
    <property type="entry name" value="DUF7800"/>
    <property type="match status" value="1"/>
</dbReference>
<dbReference type="Gene3D" id="3.60.21.70">
    <property type="entry name" value="PhoD-like phosphatase"/>
    <property type="match status" value="1"/>
</dbReference>
<dbReference type="SUPFAM" id="SSF56300">
    <property type="entry name" value="Metallo-dependent phosphatases"/>
    <property type="match status" value="1"/>
</dbReference>
<dbReference type="InterPro" id="IPR056702">
    <property type="entry name" value="DUF7800"/>
</dbReference>
<dbReference type="STRING" id="504805.SAMN05421505_102197"/>
<organism evidence="3 4">
    <name type="scientific">Sinosporangium album</name>
    <dbReference type="NCBI Taxonomy" id="504805"/>
    <lineage>
        <taxon>Bacteria</taxon>
        <taxon>Bacillati</taxon>
        <taxon>Actinomycetota</taxon>
        <taxon>Actinomycetes</taxon>
        <taxon>Streptosporangiales</taxon>
        <taxon>Streptosporangiaceae</taxon>
        <taxon>Sinosporangium</taxon>
    </lineage>
</organism>
<sequence>MGCRMSELVVGPMLRYVDSASASIWVETSEPSRVDVHAGGTRGEAETFTVHGHHYAVVDLHDLPAGAVPYTVTLNGQEVWPPPGGRAGVIRTMPEAGPRRVVFGSCRTSVPHDEAHTATHGIDMLRAYGRRMADQPVEEWPDLLLLLGDQVYADEPTAGVLEFIRSRRRPGEEPVDEVADFEEYAEIYRQAWTDPDVRWFLSTVPSSMIFDDHDLRDDWNTSATWRAEMAKVPWWPRRVVAGLGAYWIYQHLGNLAPAERAKDQLYAALTAEPGDGAALLDEFAKRADEEPSSMRWSYARDLGPHRLIMLDTRAARSLTPGDRRMVDAGEWEWFAEQVAGARSMENLLIGSSIPVLLPEGIHHVESWNEALCDGAWGAAAARLSERFRQAFDLEHWAGFRRSFDELTRMLARCGTRVLLLSGDVHYSYLARLRAGSVYQLVCSPIRNPLGRVLRLANIVAGFGLATVGGWSLARLARVPRPPYRWRIDHGPWFHNSVAVIDLRGRPVVTWEGPGEGESSGLVALHRVALGK</sequence>
<dbReference type="Proteomes" id="UP000198923">
    <property type="component" value="Unassembled WGS sequence"/>
</dbReference>
<protein>
    <submittedName>
        <fullName evidence="3">Phosphodiesterase/alkaline phosphatase D</fullName>
    </submittedName>
</protein>
<evidence type="ECO:0000313" key="4">
    <source>
        <dbReference type="Proteomes" id="UP000198923"/>
    </source>
</evidence>
<dbReference type="AlphaFoldDB" id="A0A1G7S7H8"/>
<keyword evidence="4" id="KW-1185">Reference proteome</keyword>
<accession>A0A1G7S7H8</accession>
<dbReference type="CDD" id="cd07389">
    <property type="entry name" value="MPP_PhoD"/>
    <property type="match status" value="1"/>
</dbReference>
<feature type="domain" description="PhoD-like phosphatase metallophosphatase" evidence="1">
    <location>
        <begin position="127"/>
        <end position="434"/>
    </location>
</feature>
<name>A0A1G7S7H8_9ACTN</name>
<evidence type="ECO:0000259" key="1">
    <source>
        <dbReference type="Pfam" id="PF09423"/>
    </source>
</evidence>
<reference evidence="3 4" key="1">
    <citation type="submission" date="2016-10" db="EMBL/GenBank/DDBJ databases">
        <authorList>
            <person name="de Groot N.N."/>
        </authorList>
    </citation>
    <scope>NUCLEOTIDE SEQUENCE [LARGE SCALE GENOMIC DNA]</scope>
    <source>
        <strain evidence="3 4">CPCC 201354</strain>
    </source>
</reference>
<dbReference type="InterPro" id="IPR038607">
    <property type="entry name" value="PhoD-like_sf"/>
</dbReference>
<dbReference type="PANTHER" id="PTHR37031:SF2">
    <property type="entry name" value="PHOD-LIKE PHOSPHATASE METALLOPHOSPHATASE DOMAIN-CONTAINING PROTEIN"/>
    <property type="match status" value="1"/>
</dbReference>
<dbReference type="Pfam" id="PF09423">
    <property type="entry name" value="PhoD"/>
    <property type="match status" value="1"/>
</dbReference>
<dbReference type="PANTHER" id="PTHR37031">
    <property type="entry name" value="METALLOPHOSPHATASE BINDING DOMAIN PROTEIN"/>
    <property type="match status" value="1"/>
</dbReference>
<gene>
    <name evidence="3" type="ORF">SAMN05421505_102197</name>
</gene>
<dbReference type="InterPro" id="IPR029052">
    <property type="entry name" value="Metallo-depent_PP-like"/>
</dbReference>
<dbReference type="InterPro" id="IPR018946">
    <property type="entry name" value="PhoD-like_MPP"/>
</dbReference>